<accession>A0ABQ2M3D8</accession>
<evidence type="ECO:0000313" key="2">
    <source>
        <dbReference type="EMBL" id="GGO46227.1"/>
    </source>
</evidence>
<dbReference type="Proteomes" id="UP000631535">
    <property type="component" value="Unassembled WGS sequence"/>
</dbReference>
<comment type="caution">
    <text evidence="2">The sequence shown here is derived from an EMBL/GenBank/DDBJ whole genome shotgun (WGS) entry which is preliminary data.</text>
</comment>
<gene>
    <name evidence="2" type="ORF">GCM10012287_16040</name>
</gene>
<dbReference type="InterPro" id="IPR037523">
    <property type="entry name" value="VOC_core"/>
</dbReference>
<dbReference type="CDD" id="cd07247">
    <property type="entry name" value="SgaA_N_like"/>
    <property type="match status" value="2"/>
</dbReference>
<dbReference type="InterPro" id="IPR004360">
    <property type="entry name" value="Glyas_Fos-R_dOase_dom"/>
</dbReference>
<protein>
    <submittedName>
        <fullName evidence="2">Hydroxylase</fullName>
    </submittedName>
</protein>
<dbReference type="PANTHER" id="PTHR33993:SF10">
    <property type="entry name" value="CONSERVED PROTEIN"/>
    <property type="match status" value="1"/>
</dbReference>
<dbReference type="RefSeq" id="WP_189036373.1">
    <property type="nucleotide sequence ID" value="NZ_BMMP01000004.1"/>
</dbReference>
<sequence>MITTDFSTGAPCWLDIGVRSVSAAKEFYGGVFGWTLEQFGPGDDAYGLFKNDGKTVAAVGPLDEDARSGWMVYFRTPDLDETAEEVRRLGGTVRLGPSEVDDQGRLAQFSDPQGGRFAAWQPSKTPGLESVDEPGSLMWVELYTTDAGAAKEFYKRLYGWQYSEMPVPDDPETTYVMITPAGEEQERMHGGLMQVPQDTLALAGGDPFWHPVFHVTDCDGAAARVGELGGSVVMGPQNAEGVGRMAVCLDPFGADFVVLTPSM</sequence>
<organism evidence="2 3">
    <name type="scientific">Streptomyces daqingensis</name>
    <dbReference type="NCBI Taxonomy" id="1472640"/>
    <lineage>
        <taxon>Bacteria</taxon>
        <taxon>Bacillati</taxon>
        <taxon>Actinomycetota</taxon>
        <taxon>Actinomycetes</taxon>
        <taxon>Kitasatosporales</taxon>
        <taxon>Streptomycetaceae</taxon>
        <taxon>Streptomyces</taxon>
    </lineage>
</organism>
<dbReference type="EMBL" id="BMMP01000004">
    <property type="protein sequence ID" value="GGO46227.1"/>
    <property type="molecule type" value="Genomic_DNA"/>
</dbReference>
<dbReference type="InterPro" id="IPR052164">
    <property type="entry name" value="Anthracycline_SecMetBiosynth"/>
</dbReference>
<keyword evidence="3" id="KW-1185">Reference proteome</keyword>
<evidence type="ECO:0000259" key="1">
    <source>
        <dbReference type="PROSITE" id="PS51819"/>
    </source>
</evidence>
<reference evidence="3" key="1">
    <citation type="journal article" date="2019" name="Int. J. Syst. Evol. Microbiol.">
        <title>The Global Catalogue of Microorganisms (GCM) 10K type strain sequencing project: providing services to taxonomists for standard genome sequencing and annotation.</title>
        <authorList>
            <consortium name="The Broad Institute Genomics Platform"/>
            <consortium name="The Broad Institute Genome Sequencing Center for Infectious Disease"/>
            <person name="Wu L."/>
            <person name="Ma J."/>
        </authorList>
    </citation>
    <scope>NUCLEOTIDE SEQUENCE [LARGE SCALE GENOMIC DNA]</scope>
    <source>
        <strain evidence="3">CGMCC 4.7178</strain>
    </source>
</reference>
<dbReference type="InterPro" id="IPR029068">
    <property type="entry name" value="Glyas_Bleomycin-R_OHBP_Dase"/>
</dbReference>
<proteinExistence type="predicted"/>
<dbReference type="SUPFAM" id="SSF54593">
    <property type="entry name" value="Glyoxalase/Bleomycin resistance protein/Dihydroxybiphenyl dioxygenase"/>
    <property type="match status" value="2"/>
</dbReference>
<evidence type="ECO:0000313" key="3">
    <source>
        <dbReference type="Proteomes" id="UP000631535"/>
    </source>
</evidence>
<dbReference type="Gene3D" id="3.10.180.10">
    <property type="entry name" value="2,3-Dihydroxybiphenyl 1,2-Dioxygenase, domain 1"/>
    <property type="match status" value="2"/>
</dbReference>
<feature type="domain" description="VOC" evidence="1">
    <location>
        <begin position="136"/>
        <end position="261"/>
    </location>
</feature>
<dbReference type="Pfam" id="PF00903">
    <property type="entry name" value="Glyoxalase"/>
    <property type="match status" value="2"/>
</dbReference>
<name>A0ABQ2M3D8_9ACTN</name>
<feature type="domain" description="VOC" evidence="1">
    <location>
        <begin position="10"/>
        <end position="122"/>
    </location>
</feature>
<dbReference type="PROSITE" id="PS51819">
    <property type="entry name" value="VOC"/>
    <property type="match status" value="2"/>
</dbReference>
<dbReference type="PANTHER" id="PTHR33993">
    <property type="entry name" value="GLYOXALASE-RELATED"/>
    <property type="match status" value="1"/>
</dbReference>